<evidence type="ECO:0000313" key="1">
    <source>
        <dbReference type="EMBL" id="OGY66018.1"/>
    </source>
</evidence>
<evidence type="ECO:0000313" key="2">
    <source>
        <dbReference type="Proteomes" id="UP000177942"/>
    </source>
</evidence>
<dbReference type="AlphaFoldDB" id="A0A1G1ZMY6"/>
<accession>A0A1G1ZMY6</accession>
<name>A0A1G1ZMY6_9BACT</name>
<proteinExistence type="predicted"/>
<dbReference type="Gene3D" id="3.90.320.10">
    <property type="match status" value="1"/>
</dbReference>
<dbReference type="STRING" id="1798407.A3A16_01380"/>
<dbReference type="InterPro" id="IPR011604">
    <property type="entry name" value="PDDEXK-like_dom_sf"/>
</dbReference>
<protein>
    <recommendedName>
        <fullName evidence="3">PD-(D/E)XK endonuclease-like domain-containing protein</fullName>
    </recommendedName>
</protein>
<sequence>MYYSDEEHFKSFNGYEINGTWYPRVTKIVDIKAKPALYRFYAEALNFKAGQEISEKSAKEGTLVHETVEQILIGKKPEIDPSIAPAIDAFVKFLDQNNVQVDPEFVERKIINLDHRYAGTIDTLALIDGKFGVLDIKTSQAIYRDYNLQTAAYADALSKEFDNFQTRWILRIDQIKTCSVCNSTLRLKGGREKIKTPPKKSGQLPCLDGQHQWLELQGVIELKEFPFWKDDFQAFLGAKKLWEWENDYWLRKVGYIR</sequence>
<evidence type="ECO:0008006" key="3">
    <source>
        <dbReference type="Google" id="ProtNLM"/>
    </source>
</evidence>
<organism evidence="1 2">
    <name type="scientific">Candidatus Harrisonbacteria bacterium RIFCSPLOWO2_01_FULL_44_18</name>
    <dbReference type="NCBI Taxonomy" id="1798407"/>
    <lineage>
        <taxon>Bacteria</taxon>
        <taxon>Candidatus Harrisoniibacteriota</taxon>
    </lineage>
</organism>
<dbReference type="EMBL" id="MHJJ01000005">
    <property type="protein sequence ID" value="OGY66018.1"/>
    <property type="molecule type" value="Genomic_DNA"/>
</dbReference>
<comment type="caution">
    <text evidence="1">The sequence shown here is derived from an EMBL/GenBank/DDBJ whole genome shotgun (WGS) entry which is preliminary data.</text>
</comment>
<gene>
    <name evidence="1" type="ORF">A3A16_01380</name>
</gene>
<reference evidence="1 2" key="1">
    <citation type="journal article" date="2016" name="Nat. Commun.">
        <title>Thousands of microbial genomes shed light on interconnected biogeochemical processes in an aquifer system.</title>
        <authorList>
            <person name="Anantharaman K."/>
            <person name="Brown C.T."/>
            <person name="Hug L.A."/>
            <person name="Sharon I."/>
            <person name="Castelle C.J."/>
            <person name="Probst A.J."/>
            <person name="Thomas B.C."/>
            <person name="Singh A."/>
            <person name="Wilkins M.J."/>
            <person name="Karaoz U."/>
            <person name="Brodie E.L."/>
            <person name="Williams K.H."/>
            <person name="Hubbard S.S."/>
            <person name="Banfield J.F."/>
        </authorList>
    </citation>
    <scope>NUCLEOTIDE SEQUENCE [LARGE SCALE GENOMIC DNA]</scope>
</reference>
<dbReference type="Proteomes" id="UP000177942">
    <property type="component" value="Unassembled WGS sequence"/>
</dbReference>